<feature type="domain" description="Histidine kinase" evidence="6">
    <location>
        <begin position="482"/>
        <end position="684"/>
    </location>
</feature>
<dbReference type="InterPro" id="IPR004358">
    <property type="entry name" value="Sig_transdc_His_kin-like_C"/>
</dbReference>
<dbReference type="NCBIfam" id="TIGR02916">
    <property type="entry name" value="PEP_his_kin"/>
    <property type="match status" value="1"/>
</dbReference>
<evidence type="ECO:0000256" key="2">
    <source>
        <dbReference type="ARBA" id="ARBA00012438"/>
    </source>
</evidence>
<evidence type="ECO:0000256" key="4">
    <source>
        <dbReference type="ARBA" id="ARBA00022777"/>
    </source>
</evidence>
<comment type="caution">
    <text evidence="7">The sequence shown here is derived from an EMBL/GenBank/DDBJ whole genome shotgun (WGS) entry which is preliminary data.</text>
</comment>
<keyword evidence="5" id="KW-1133">Transmembrane helix</keyword>
<dbReference type="PANTHER" id="PTHR43047">
    <property type="entry name" value="TWO-COMPONENT HISTIDINE PROTEIN KINASE"/>
    <property type="match status" value="1"/>
</dbReference>
<feature type="transmembrane region" description="Helical" evidence="5">
    <location>
        <begin position="139"/>
        <end position="157"/>
    </location>
</feature>
<keyword evidence="5" id="KW-0472">Membrane</keyword>
<feature type="transmembrane region" description="Helical" evidence="5">
    <location>
        <begin position="198"/>
        <end position="216"/>
    </location>
</feature>
<feature type="transmembrane region" description="Helical" evidence="5">
    <location>
        <begin position="236"/>
        <end position="257"/>
    </location>
</feature>
<feature type="transmembrane region" description="Helical" evidence="5">
    <location>
        <begin position="98"/>
        <end position="119"/>
    </location>
</feature>
<feature type="transmembrane region" description="Helical" evidence="5">
    <location>
        <begin position="269"/>
        <end position="288"/>
    </location>
</feature>
<sequence>MPSLWMIAGHAGHALAAALLASLAILTSRRFGRLHEGRLLVVALAVTALWSLRHALAGVLRVDLIADGVAETVRNGAWLAVLAYYLRRRPDGAGAHRGRQLVLVALAFLLSMQLCLDLVIGEGASVRTALLPVFEASWLLRDIFALGALVMLHGLSVHREETAGARREIWVGGAMALMWAYDFNHYILAWLLGGPVEAVAPMRGFVMALATVLLAVGLRTDGTRRIALSRTVMMRLVSLGIIALYVLVVVMAAMFSGEIAAPLGRLTQSAMLFALAVSVLALMPSASLRSWLRVAISKHLFAHRYDYRALWLRFAANVADNAEETVPLDARITRAIAEAVDAPAAALYLGDAEGCLACARQWRWPERSTPPEQLAPELANEMARRSWIVDVAADWPRYGAMLPDWMRRSADAWAIAPLVHHEQLVGAILLAQPPGGRRLDWEDLDVLRVVCNEAATRISEARSRAALAEAQRFDEFNRRFAFILHDLKNLVSHMTLLASNAQRHADNPAFREDMVLTLRETASRMTELLQRLGRPGAPPRETASMVLGPLVRTLAPNWAAGLGLVEVTGDAMRPVRGDADSLSRAMAHLVRNAIEASPAGRIVQIMLSEEEGAACLRVIDRGEGMAPAFIRDELFRPFSSTKADGFGLGAHEARLLISAMGGSLDVESRPGEGTCFTIRLPFAAKQAADTPTTGHVPARKTG</sequence>
<keyword evidence="8" id="KW-1185">Reference proteome</keyword>
<dbReference type="Gene3D" id="3.30.565.10">
    <property type="entry name" value="Histidine kinase-like ATPase, C-terminal domain"/>
    <property type="match status" value="1"/>
</dbReference>
<dbReference type="InterPro" id="IPR003594">
    <property type="entry name" value="HATPase_dom"/>
</dbReference>
<name>A0ABR6NFX6_9SPHN</name>
<dbReference type="Pfam" id="PF01590">
    <property type="entry name" value="GAF"/>
    <property type="match status" value="1"/>
</dbReference>
<protein>
    <recommendedName>
        <fullName evidence="2">histidine kinase</fullName>
        <ecNumber evidence="2">2.7.13.3</ecNumber>
    </recommendedName>
</protein>
<dbReference type="Proteomes" id="UP001138540">
    <property type="component" value="Unassembled WGS sequence"/>
</dbReference>
<dbReference type="Pfam" id="PF02518">
    <property type="entry name" value="HATPase_c"/>
    <property type="match status" value="1"/>
</dbReference>
<dbReference type="PROSITE" id="PS50109">
    <property type="entry name" value="HIS_KIN"/>
    <property type="match status" value="1"/>
</dbReference>
<gene>
    <name evidence="7" type="ORF">HNP60_002152</name>
</gene>
<accession>A0ABR6NFX6</accession>
<dbReference type="RefSeq" id="WP_184153431.1">
    <property type="nucleotide sequence ID" value="NZ_JACHKA010000001.1"/>
</dbReference>
<dbReference type="SUPFAM" id="SSF55874">
    <property type="entry name" value="ATPase domain of HSP90 chaperone/DNA topoisomerase II/histidine kinase"/>
    <property type="match status" value="1"/>
</dbReference>
<dbReference type="EC" id="2.7.13.3" evidence="2"/>
<dbReference type="GO" id="GO:0016301">
    <property type="term" value="F:kinase activity"/>
    <property type="evidence" value="ECO:0007669"/>
    <property type="project" value="UniProtKB-KW"/>
</dbReference>
<evidence type="ECO:0000313" key="7">
    <source>
        <dbReference type="EMBL" id="MBB5986178.1"/>
    </source>
</evidence>
<dbReference type="Gene3D" id="3.30.450.40">
    <property type="match status" value="1"/>
</dbReference>
<dbReference type="SMART" id="SM00387">
    <property type="entry name" value="HATPase_c"/>
    <property type="match status" value="1"/>
</dbReference>
<evidence type="ECO:0000259" key="6">
    <source>
        <dbReference type="PROSITE" id="PS50109"/>
    </source>
</evidence>
<keyword evidence="4 7" id="KW-0418">Kinase</keyword>
<feature type="transmembrane region" description="Helical" evidence="5">
    <location>
        <begin position="169"/>
        <end position="192"/>
    </location>
</feature>
<dbReference type="InterPro" id="IPR014265">
    <property type="entry name" value="XrtA/PrsK"/>
</dbReference>
<dbReference type="SUPFAM" id="SSF55781">
    <property type="entry name" value="GAF domain-like"/>
    <property type="match status" value="1"/>
</dbReference>
<evidence type="ECO:0000313" key="8">
    <source>
        <dbReference type="Proteomes" id="UP001138540"/>
    </source>
</evidence>
<evidence type="ECO:0000256" key="3">
    <source>
        <dbReference type="ARBA" id="ARBA00022679"/>
    </source>
</evidence>
<dbReference type="InterPro" id="IPR005467">
    <property type="entry name" value="His_kinase_dom"/>
</dbReference>
<organism evidence="7 8">
    <name type="scientific">Sphingobium lignivorans</name>
    <dbReference type="NCBI Taxonomy" id="2735886"/>
    <lineage>
        <taxon>Bacteria</taxon>
        <taxon>Pseudomonadati</taxon>
        <taxon>Pseudomonadota</taxon>
        <taxon>Alphaproteobacteria</taxon>
        <taxon>Sphingomonadales</taxon>
        <taxon>Sphingomonadaceae</taxon>
        <taxon>Sphingobium</taxon>
    </lineage>
</organism>
<keyword evidence="3" id="KW-0808">Transferase</keyword>
<comment type="catalytic activity">
    <reaction evidence="1">
        <text>ATP + protein L-histidine = ADP + protein N-phospho-L-histidine.</text>
        <dbReference type="EC" id="2.7.13.3"/>
    </reaction>
</comment>
<proteinExistence type="predicted"/>
<dbReference type="PANTHER" id="PTHR43047:SF72">
    <property type="entry name" value="OSMOSENSING HISTIDINE PROTEIN KINASE SLN1"/>
    <property type="match status" value="1"/>
</dbReference>
<keyword evidence="5" id="KW-0812">Transmembrane</keyword>
<evidence type="ECO:0000256" key="1">
    <source>
        <dbReference type="ARBA" id="ARBA00000085"/>
    </source>
</evidence>
<dbReference type="EMBL" id="JACHKA010000001">
    <property type="protein sequence ID" value="MBB5986178.1"/>
    <property type="molecule type" value="Genomic_DNA"/>
</dbReference>
<feature type="transmembrane region" description="Helical" evidence="5">
    <location>
        <begin position="6"/>
        <end position="27"/>
    </location>
</feature>
<dbReference type="InterPro" id="IPR029016">
    <property type="entry name" value="GAF-like_dom_sf"/>
</dbReference>
<evidence type="ECO:0000256" key="5">
    <source>
        <dbReference type="SAM" id="Phobius"/>
    </source>
</evidence>
<dbReference type="InterPro" id="IPR036890">
    <property type="entry name" value="HATPase_C_sf"/>
</dbReference>
<dbReference type="SMART" id="SM00065">
    <property type="entry name" value="GAF"/>
    <property type="match status" value="1"/>
</dbReference>
<reference evidence="7 8" key="1">
    <citation type="submission" date="2020-08" db="EMBL/GenBank/DDBJ databases">
        <title>Exploring microbial biodiversity for novel pathways involved in the catabolism of aromatic compounds derived from lignin.</title>
        <authorList>
            <person name="Elkins J."/>
        </authorList>
    </citation>
    <scope>NUCLEOTIDE SEQUENCE [LARGE SCALE GENOMIC DNA]</scope>
    <source>
        <strain evidence="7 8">B1D3A</strain>
    </source>
</reference>
<dbReference type="InterPro" id="IPR003018">
    <property type="entry name" value="GAF"/>
</dbReference>
<dbReference type="PRINTS" id="PR00344">
    <property type="entry name" value="BCTRLSENSOR"/>
</dbReference>